<sequence length="93" mass="10647">MVSILLTILSFSTLHLFSYLNFLHQSSKVTLPLRSNQHPKFISKTIHEAHTTFILCRYYPNSIPAQPQKLILVLSNCLTPLNQFKNSFLQAST</sequence>
<evidence type="ECO:0000313" key="2">
    <source>
        <dbReference type="EMBL" id="KHG27434.1"/>
    </source>
</evidence>
<organism evidence="2 3">
    <name type="scientific">Gossypium arboreum</name>
    <name type="common">Tree cotton</name>
    <name type="synonym">Gossypium nanking</name>
    <dbReference type="NCBI Taxonomy" id="29729"/>
    <lineage>
        <taxon>Eukaryota</taxon>
        <taxon>Viridiplantae</taxon>
        <taxon>Streptophyta</taxon>
        <taxon>Embryophyta</taxon>
        <taxon>Tracheophyta</taxon>
        <taxon>Spermatophyta</taxon>
        <taxon>Magnoliopsida</taxon>
        <taxon>eudicotyledons</taxon>
        <taxon>Gunneridae</taxon>
        <taxon>Pentapetalae</taxon>
        <taxon>rosids</taxon>
        <taxon>malvids</taxon>
        <taxon>Malvales</taxon>
        <taxon>Malvaceae</taxon>
        <taxon>Malvoideae</taxon>
        <taxon>Gossypium</taxon>
    </lineage>
</organism>
<keyword evidence="3" id="KW-1185">Reference proteome</keyword>
<gene>
    <name evidence="2" type="ORF">F383_11754</name>
</gene>
<name>A0A0B0PSL6_GOSAR</name>
<accession>A0A0B0PSL6</accession>
<reference evidence="3" key="1">
    <citation type="submission" date="2014-09" db="EMBL/GenBank/DDBJ databases">
        <authorList>
            <person name="Mudge J."/>
            <person name="Ramaraj T."/>
            <person name="Lindquist I.E."/>
            <person name="Bharti A.K."/>
            <person name="Sundararajan A."/>
            <person name="Cameron C.T."/>
            <person name="Woodward J.E."/>
            <person name="May G.D."/>
            <person name="Brubaker C."/>
            <person name="Broadhvest J."/>
            <person name="Wilkins T.A."/>
        </authorList>
    </citation>
    <scope>NUCLEOTIDE SEQUENCE</scope>
    <source>
        <strain evidence="3">cv. AKA8401</strain>
    </source>
</reference>
<dbReference type="EMBL" id="KN441078">
    <property type="protein sequence ID" value="KHG27434.1"/>
    <property type="molecule type" value="Genomic_DNA"/>
</dbReference>
<feature type="signal peptide" evidence="1">
    <location>
        <begin position="1"/>
        <end position="18"/>
    </location>
</feature>
<protein>
    <submittedName>
        <fullName evidence="2">Outer capsid glycoprotein VP7</fullName>
    </submittedName>
</protein>
<feature type="chain" id="PRO_5002078754" evidence="1">
    <location>
        <begin position="19"/>
        <end position="93"/>
    </location>
</feature>
<dbReference type="Proteomes" id="UP000032142">
    <property type="component" value="Unassembled WGS sequence"/>
</dbReference>
<evidence type="ECO:0000256" key="1">
    <source>
        <dbReference type="SAM" id="SignalP"/>
    </source>
</evidence>
<evidence type="ECO:0000313" key="3">
    <source>
        <dbReference type="Proteomes" id="UP000032142"/>
    </source>
</evidence>
<keyword evidence="1" id="KW-0732">Signal</keyword>
<dbReference type="AlphaFoldDB" id="A0A0B0PSL6"/>
<proteinExistence type="predicted"/>